<evidence type="ECO:0000313" key="3">
    <source>
        <dbReference type="Proteomes" id="UP001066276"/>
    </source>
</evidence>
<accession>A0AAV7P6T6</accession>
<reference evidence="2" key="1">
    <citation type="journal article" date="2022" name="bioRxiv">
        <title>Sequencing and chromosome-scale assembly of the giantPleurodeles waltlgenome.</title>
        <authorList>
            <person name="Brown T."/>
            <person name="Elewa A."/>
            <person name="Iarovenko S."/>
            <person name="Subramanian E."/>
            <person name="Araus A.J."/>
            <person name="Petzold A."/>
            <person name="Susuki M."/>
            <person name="Suzuki K.-i.T."/>
            <person name="Hayashi T."/>
            <person name="Toyoda A."/>
            <person name="Oliveira C."/>
            <person name="Osipova E."/>
            <person name="Leigh N.D."/>
            <person name="Simon A."/>
            <person name="Yun M.H."/>
        </authorList>
    </citation>
    <scope>NUCLEOTIDE SEQUENCE</scope>
    <source>
        <strain evidence="2">20211129_DDA</strain>
        <tissue evidence="2">Liver</tissue>
    </source>
</reference>
<organism evidence="2 3">
    <name type="scientific">Pleurodeles waltl</name>
    <name type="common">Iberian ribbed newt</name>
    <dbReference type="NCBI Taxonomy" id="8319"/>
    <lineage>
        <taxon>Eukaryota</taxon>
        <taxon>Metazoa</taxon>
        <taxon>Chordata</taxon>
        <taxon>Craniata</taxon>
        <taxon>Vertebrata</taxon>
        <taxon>Euteleostomi</taxon>
        <taxon>Amphibia</taxon>
        <taxon>Batrachia</taxon>
        <taxon>Caudata</taxon>
        <taxon>Salamandroidea</taxon>
        <taxon>Salamandridae</taxon>
        <taxon>Pleurodelinae</taxon>
        <taxon>Pleurodeles</taxon>
    </lineage>
</organism>
<name>A0AAV7P6T6_PLEWA</name>
<dbReference type="EMBL" id="JANPWB010000011">
    <property type="protein sequence ID" value="KAJ1123996.1"/>
    <property type="molecule type" value="Genomic_DNA"/>
</dbReference>
<evidence type="ECO:0000256" key="1">
    <source>
        <dbReference type="SAM" id="MobiDB-lite"/>
    </source>
</evidence>
<evidence type="ECO:0000313" key="2">
    <source>
        <dbReference type="EMBL" id="KAJ1123996.1"/>
    </source>
</evidence>
<gene>
    <name evidence="2" type="ORF">NDU88_002460</name>
</gene>
<comment type="caution">
    <text evidence="2">The sequence shown here is derived from an EMBL/GenBank/DDBJ whole genome shotgun (WGS) entry which is preliminary data.</text>
</comment>
<dbReference type="AlphaFoldDB" id="A0AAV7P6T6"/>
<sequence length="93" mass="10684">MVVGVRRSYRSDIDLRNENLELINEIQAILSLLCFQCNDDRAGREVKPGSERPARNWKARPASPQKARKGLGEDWWRVSSHQWKPGVGWDPKG</sequence>
<feature type="compositionally biased region" description="Basic and acidic residues" evidence="1">
    <location>
        <begin position="43"/>
        <end position="54"/>
    </location>
</feature>
<proteinExistence type="predicted"/>
<dbReference type="Proteomes" id="UP001066276">
    <property type="component" value="Chromosome 7"/>
</dbReference>
<feature type="region of interest" description="Disordered" evidence="1">
    <location>
        <begin position="43"/>
        <end position="72"/>
    </location>
</feature>
<protein>
    <submittedName>
        <fullName evidence="2">Uncharacterized protein</fullName>
    </submittedName>
</protein>
<keyword evidence="3" id="KW-1185">Reference proteome</keyword>